<accession>A0ACC3DV00</accession>
<dbReference type="EMBL" id="JAWDJW010000602">
    <property type="protein sequence ID" value="KAK3080373.1"/>
    <property type="molecule type" value="Genomic_DNA"/>
</dbReference>
<proteinExistence type="predicted"/>
<evidence type="ECO:0000313" key="2">
    <source>
        <dbReference type="Proteomes" id="UP001186974"/>
    </source>
</evidence>
<name>A0ACC3DV00_9PEZI</name>
<protein>
    <submittedName>
        <fullName evidence="1">Uncharacterized protein</fullName>
    </submittedName>
</protein>
<comment type="caution">
    <text evidence="1">The sequence shown here is derived from an EMBL/GenBank/DDBJ whole genome shotgun (WGS) entry which is preliminary data.</text>
</comment>
<dbReference type="Proteomes" id="UP001186974">
    <property type="component" value="Unassembled WGS sequence"/>
</dbReference>
<keyword evidence="2" id="KW-1185">Reference proteome</keyword>
<gene>
    <name evidence="1" type="ORF">LTS18_002038</name>
</gene>
<reference evidence="1" key="1">
    <citation type="submission" date="2024-09" db="EMBL/GenBank/DDBJ databases">
        <title>Black Yeasts Isolated from many extreme environments.</title>
        <authorList>
            <person name="Coleine C."/>
            <person name="Stajich J.E."/>
            <person name="Selbmann L."/>
        </authorList>
    </citation>
    <scope>NUCLEOTIDE SEQUENCE</scope>
    <source>
        <strain evidence="1">CCFEE 5737</strain>
    </source>
</reference>
<evidence type="ECO:0000313" key="1">
    <source>
        <dbReference type="EMBL" id="KAK3080373.1"/>
    </source>
</evidence>
<organism evidence="1 2">
    <name type="scientific">Coniosporium uncinatum</name>
    <dbReference type="NCBI Taxonomy" id="93489"/>
    <lineage>
        <taxon>Eukaryota</taxon>
        <taxon>Fungi</taxon>
        <taxon>Dikarya</taxon>
        <taxon>Ascomycota</taxon>
        <taxon>Pezizomycotina</taxon>
        <taxon>Dothideomycetes</taxon>
        <taxon>Dothideomycetes incertae sedis</taxon>
        <taxon>Coniosporium</taxon>
    </lineage>
</organism>
<sequence>MQQPGRPGPQAEPSLEMSLREHLLAAQAGQQANTAAQTSPYQPHASNEQIDPAIAGPGYSMSGGDSGGDDQMSETRKGRRELSTSKRAAQNRAAQRAFRQRKEEYIKSLKDQVREYETLSENFKAVQAENYQLRDYIINLQQRLLESQVPLPEAPASIDLSRHPHRPVAESTAGPTMSVSDLQDAQLQAAARQATAASERQHSHEEAQYLPGSQPFPAKTDGSGVNVKETAYAGPDPVPPNDFAFDSRDMEL</sequence>